<feature type="region of interest" description="Disordered" evidence="1">
    <location>
        <begin position="1"/>
        <end position="41"/>
    </location>
</feature>
<gene>
    <name evidence="2" type="ORF">BofuT4_P148990.1</name>
</gene>
<reference evidence="3" key="1">
    <citation type="journal article" date="2011" name="PLoS Genet.">
        <title>Genomic analysis of the necrotrophic fungal pathogens Sclerotinia sclerotiorum and Botrytis cinerea.</title>
        <authorList>
            <person name="Amselem J."/>
            <person name="Cuomo C.A."/>
            <person name="van Kan J.A."/>
            <person name="Viaud M."/>
            <person name="Benito E.P."/>
            <person name="Couloux A."/>
            <person name="Coutinho P.M."/>
            <person name="de Vries R.P."/>
            <person name="Dyer P.S."/>
            <person name="Fillinger S."/>
            <person name="Fournier E."/>
            <person name="Gout L."/>
            <person name="Hahn M."/>
            <person name="Kohn L."/>
            <person name="Lapalu N."/>
            <person name="Plummer K.M."/>
            <person name="Pradier J.M."/>
            <person name="Quevillon E."/>
            <person name="Sharon A."/>
            <person name="Simon A."/>
            <person name="ten Have A."/>
            <person name="Tudzynski B."/>
            <person name="Tudzynski P."/>
            <person name="Wincker P."/>
            <person name="Andrew M."/>
            <person name="Anthouard V."/>
            <person name="Beever R.E."/>
            <person name="Beffa R."/>
            <person name="Benoit I."/>
            <person name="Bouzid O."/>
            <person name="Brault B."/>
            <person name="Chen Z."/>
            <person name="Choquer M."/>
            <person name="Collemare J."/>
            <person name="Cotton P."/>
            <person name="Danchin E.G."/>
            <person name="Da Silva C."/>
            <person name="Gautier A."/>
            <person name="Giraud C."/>
            <person name="Giraud T."/>
            <person name="Gonzalez C."/>
            <person name="Grossetete S."/>
            <person name="Guldener U."/>
            <person name="Henrissat B."/>
            <person name="Howlett B.J."/>
            <person name="Kodira C."/>
            <person name="Kretschmer M."/>
            <person name="Lappartient A."/>
            <person name="Leroch M."/>
            <person name="Levis C."/>
            <person name="Mauceli E."/>
            <person name="Neuveglise C."/>
            <person name="Oeser B."/>
            <person name="Pearson M."/>
            <person name="Poulain J."/>
            <person name="Poussereau N."/>
            <person name="Quesneville H."/>
            <person name="Rascle C."/>
            <person name="Schumacher J."/>
            <person name="Segurens B."/>
            <person name="Sexton A."/>
            <person name="Silva E."/>
            <person name="Sirven C."/>
            <person name="Soanes D.M."/>
            <person name="Talbot N.J."/>
            <person name="Templeton M."/>
            <person name="Yandava C."/>
            <person name="Yarden O."/>
            <person name="Zeng Q."/>
            <person name="Rollins J.A."/>
            <person name="Lebrun M.H."/>
            <person name="Dickman M."/>
        </authorList>
    </citation>
    <scope>NUCLEOTIDE SEQUENCE [LARGE SCALE GENOMIC DNA]</scope>
    <source>
        <strain evidence="3">T4</strain>
    </source>
</reference>
<feature type="region of interest" description="Disordered" evidence="1">
    <location>
        <begin position="146"/>
        <end position="194"/>
    </location>
</feature>
<dbReference type="EMBL" id="FQ790359">
    <property type="protein sequence ID" value="CCD56289.1"/>
    <property type="molecule type" value="Genomic_DNA"/>
</dbReference>
<protein>
    <submittedName>
        <fullName evidence="2">Uncharacterized protein</fullName>
    </submittedName>
</protein>
<feature type="compositionally biased region" description="Acidic residues" evidence="1">
    <location>
        <begin position="176"/>
        <end position="194"/>
    </location>
</feature>
<evidence type="ECO:0000313" key="3">
    <source>
        <dbReference type="Proteomes" id="UP000008177"/>
    </source>
</evidence>
<dbReference type="InParanoid" id="G2YX51"/>
<dbReference type="Proteomes" id="UP000008177">
    <property type="component" value="Unplaced contigs"/>
</dbReference>
<organism evidence="2 3">
    <name type="scientific">Botryotinia fuckeliana (strain T4)</name>
    <name type="common">Noble rot fungus</name>
    <name type="synonym">Botrytis cinerea</name>
    <dbReference type="NCBI Taxonomy" id="999810"/>
    <lineage>
        <taxon>Eukaryota</taxon>
        <taxon>Fungi</taxon>
        <taxon>Dikarya</taxon>
        <taxon>Ascomycota</taxon>
        <taxon>Pezizomycotina</taxon>
        <taxon>Leotiomycetes</taxon>
        <taxon>Helotiales</taxon>
        <taxon>Sclerotiniaceae</taxon>
        <taxon>Botrytis</taxon>
    </lineage>
</organism>
<evidence type="ECO:0000256" key="1">
    <source>
        <dbReference type="SAM" id="MobiDB-lite"/>
    </source>
</evidence>
<proteinExistence type="predicted"/>
<sequence length="398" mass="46779">MSQITRRVGSGGPGKRRKSINEYSSNPHAVYERERKQNLPPDVRAAYKARENARVKVTYHINKLKKTQTYQNANEGDRKIMEERKKGEILDLMKIEKSPVEANQLITSGTNSFNPLIEIGSEADSQSEMSEEEDDEDIYDFDAISDNTSEDSLCKNRGEDFNEEVGFDEDLKKEKEEEDKGEEGEEDEESSDMEMDIDDFDEEEIRRLEREMGIEISDEWKQRVDNGIWGQPREVLAWVHNLPRWKSYWSEAYNRFEATIQTLTPCVSPSECDWVVYQGARYPKKLPHQLFDCSQRAVWRNLSVWAPEKLNHLMQRPSSNPLSLPGPDGWWAYLWKEHKYSAKRHGFWQPKQAMMQRSKDAWNLVFFPEENEDSEEYAELLYIFSKHDVKKPNDCFYL</sequence>
<dbReference type="OrthoDB" id="10533202at2759"/>
<name>G2YX51_BOTF4</name>
<accession>G2YX51</accession>
<dbReference type="AlphaFoldDB" id="G2YX51"/>
<dbReference type="HOGENOM" id="CLU_692597_0_0_1"/>
<evidence type="ECO:0000313" key="2">
    <source>
        <dbReference type="EMBL" id="CCD56289.1"/>
    </source>
</evidence>